<dbReference type="AlphaFoldDB" id="A0ABD1R7W9"/>
<proteinExistence type="predicted"/>
<gene>
    <name evidence="2" type="ORF">Fot_45630</name>
</gene>
<dbReference type="InterPro" id="IPR022742">
    <property type="entry name" value="Hydrolase_4"/>
</dbReference>
<dbReference type="Pfam" id="PF12146">
    <property type="entry name" value="Hydrolase_4"/>
    <property type="match status" value="1"/>
</dbReference>
<evidence type="ECO:0000313" key="2">
    <source>
        <dbReference type="EMBL" id="KAL2484186.1"/>
    </source>
</evidence>
<feature type="domain" description="Serine aminopeptidase S33" evidence="1">
    <location>
        <begin position="30"/>
        <end position="104"/>
    </location>
</feature>
<dbReference type="PANTHER" id="PTHR11614">
    <property type="entry name" value="PHOSPHOLIPASE-RELATED"/>
    <property type="match status" value="1"/>
</dbReference>
<dbReference type="EMBL" id="JBFOLJ010000013">
    <property type="protein sequence ID" value="KAL2484186.1"/>
    <property type="molecule type" value="Genomic_DNA"/>
</dbReference>
<evidence type="ECO:0000259" key="1">
    <source>
        <dbReference type="Pfam" id="PF12146"/>
    </source>
</evidence>
<keyword evidence="3" id="KW-1185">Reference proteome</keyword>
<dbReference type="InterPro" id="IPR029058">
    <property type="entry name" value="AB_hydrolase_fold"/>
</dbReference>
<reference evidence="3" key="1">
    <citation type="submission" date="2024-07" db="EMBL/GenBank/DDBJ databases">
        <title>Two chromosome-level genome assemblies of Korean endemic species Abeliophyllum distichum and Forsythia ovata (Oleaceae).</title>
        <authorList>
            <person name="Jang H."/>
        </authorList>
    </citation>
    <scope>NUCLEOTIDE SEQUENCE [LARGE SCALE GENOMIC DNA]</scope>
</reference>
<dbReference type="SUPFAM" id="SSF53474">
    <property type="entry name" value="alpha/beta-Hydrolases"/>
    <property type="match status" value="1"/>
</dbReference>
<dbReference type="Gene3D" id="3.40.50.1820">
    <property type="entry name" value="alpha/beta hydrolase"/>
    <property type="match status" value="1"/>
</dbReference>
<dbReference type="Proteomes" id="UP001604277">
    <property type="component" value="Unassembled WGS sequence"/>
</dbReference>
<name>A0ABD1R7W9_9LAMI</name>
<protein>
    <submittedName>
        <fullName evidence="2">Alpha/beta-hydrolase superfamily protein</fullName>
    </submittedName>
</protein>
<evidence type="ECO:0000313" key="3">
    <source>
        <dbReference type="Proteomes" id="UP001604277"/>
    </source>
</evidence>
<organism evidence="2 3">
    <name type="scientific">Forsythia ovata</name>
    <dbReference type="NCBI Taxonomy" id="205694"/>
    <lineage>
        <taxon>Eukaryota</taxon>
        <taxon>Viridiplantae</taxon>
        <taxon>Streptophyta</taxon>
        <taxon>Embryophyta</taxon>
        <taxon>Tracheophyta</taxon>
        <taxon>Spermatophyta</taxon>
        <taxon>Magnoliopsida</taxon>
        <taxon>eudicotyledons</taxon>
        <taxon>Gunneridae</taxon>
        <taxon>Pentapetalae</taxon>
        <taxon>asterids</taxon>
        <taxon>lamiids</taxon>
        <taxon>Lamiales</taxon>
        <taxon>Oleaceae</taxon>
        <taxon>Forsythieae</taxon>
        <taxon>Forsythia</taxon>
    </lineage>
</organism>
<sequence length="128" mass="14400">MWPIEKLLPAAAFIAPVLEDCDYPTSGKRVGRPTAASALQLLKVCEYVKRNCHELEVPMLIVHGGEDMICDPEGAKFLYESSTSKDKTLKIFTGMWHQWTGEPNDSAEQVFNTILSWIEVRVDLSNTE</sequence>
<dbReference type="InterPro" id="IPR051044">
    <property type="entry name" value="MAG_DAG_Lipase"/>
</dbReference>
<comment type="caution">
    <text evidence="2">The sequence shown here is derived from an EMBL/GenBank/DDBJ whole genome shotgun (WGS) entry which is preliminary data.</text>
</comment>
<accession>A0ABD1R7W9</accession>